<evidence type="ECO:0000313" key="5">
    <source>
        <dbReference type="EMBL" id="GAA1946542.1"/>
    </source>
</evidence>
<dbReference type="Gene3D" id="1.10.390.10">
    <property type="entry name" value="Neutral Protease Domain 2"/>
    <property type="match status" value="1"/>
</dbReference>
<evidence type="ECO:0000256" key="2">
    <source>
        <dbReference type="SAM" id="SignalP"/>
    </source>
</evidence>
<dbReference type="CDD" id="cd09603">
    <property type="entry name" value="M1_APN_like"/>
    <property type="match status" value="1"/>
</dbReference>
<dbReference type="PANTHER" id="PTHR11533">
    <property type="entry name" value="PROTEASE M1 ZINC METALLOPROTEASE"/>
    <property type="match status" value="1"/>
</dbReference>
<dbReference type="PANTHER" id="PTHR11533:SF297">
    <property type="entry name" value="AMINOPEPTIDASE N"/>
    <property type="match status" value="1"/>
</dbReference>
<keyword evidence="2" id="KW-0732">Signal</keyword>
<organism evidence="5 6">
    <name type="scientific">Microbacterium deminutum</name>
    <dbReference type="NCBI Taxonomy" id="344164"/>
    <lineage>
        <taxon>Bacteria</taxon>
        <taxon>Bacillati</taxon>
        <taxon>Actinomycetota</taxon>
        <taxon>Actinomycetes</taxon>
        <taxon>Micrococcales</taxon>
        <taxon>Microbacteriaceae</taxon>
        <taxon>Microbacterium</taxon>
    </lineage>
</organism>
<evidence type="ECO:0000256" key="1">
    <source>
        <dbReference type="SAM" id="MobiDB-lite"/>
    </source>
</evidence>
<dbReference type="Pfam" id="PF17900">
    <property type="entry name" value="Peptidase_M1_N"/>
    <property type="match status" value="1"/>
</dbReference>
<dbReference type="SUPFAM" id="SSF63737">
    <property type="entry name" value="Leukotriene A4 hydrolase N-terminal domain"/>
    <property type="match status" value="1"/>
</dbReference>
<dbReference type="InterPro" id="IPR014782">
    <property type="entry name" value="Peptidase_M1_dom"/>
</dbReference>
<dbReference type="InterPro" id="IPR050344">
    <property type="entry name" value="Peptidase_M1_aminopeptidases"/>
</dbReference>
<dbReference type="SUPFAM" id="SSF55486">
    <property type="entry name" value="Metalloproteases ('zincins'), catalytic domain"/>
    <property type="match status" value="1"/>
</dbReference>
<gene>
    <name evidence="5" type="ORF">GCM10009776_05790</name>
</gene>
<feature type="signal peptide" evidence="2">
    <location>
        <begin position="1"/>
        <end position="31"/>
    </location>
</feature>
<evidence type="ECO:0008006" key="7">
    <source>
        <dbReference type="Google" id="ProtNLM"/>
    </source>
</evidence>
<feature type="domain" description="Aminopeptidase N-like N-terminal" evidence="4">
    <location>
        <begin position="60"/>
        <end position="225"/>
    </location>
</feature>
<name>A0ABP5BJT8_9MICO</name>
<proteinExistence type="predicted"/>
<protein>
    <recommendedName>
        <fullName evidence="7">Membrane alanyl aminopeptidase</fullName>
    </recommendedName>
</protein>
<comment type="caution">
    <text evidence="5">The sequence shown here is derived from an EMBL/GenBank/DDBJ whole genome shotgun (WGS) entry which is preliminary data.</text>
</comment>
<dbReference type="Pfam" id="PF20773">
    <property type="entry name" value="InhA-like_MAM"/>
    <property type="match status" value="1"/>
</dbReference>
<dbReference type="InterPro" id="IPR042097">
    <property type="entry name" value="Aminopeptidase_N-like_N_sf"/>
</dbReference>
<evidence type="ECO:0000259" key="4">
    <source>
        <dbReference type="Pfam" id="PF17900"/>
    </source>
</evidence>
<dbReference type="EMBL" id="BAAAOG010000001">
    <property type="protein sequence ID" value="GAA1946542.1"/>
    <property type="molecule type" value="Genomic_DNA"/>
</dbReference>
<accession>A0ABP5BJT8</accession>
<reference evidence="6" key="1">
    <citation type="journal article" date="2019" name="Int. J. Syst. Evol. Microbiol.">
        <title>The Global Catalogue of Microorganisms (GCM) 10K type strain sequencing project: providing services to taxonomists for standard genome sequencing and annotation.</title>
        <authorList>
            <consortium name="The Broad Institute Genomics Platform"/>
            <consortium name="The Broad Institute Genome Sequencing Center for Infectious Disease"/>
            <person name="Wu L."/>
            <person name="Ma J."/>
        </authorList>
    </citation>
    <scope>NUCLEOTIDE SEQUENCE [LARGE SCALE GENOMIC DNA]</scope>
    <source>
        <strain evidence="6">JCM 14901</strain>
    </source>
</reference>
<evidence type="ECO:0000313" key="6">
    <source>
        <dbReference type="Proteomes" id="UP001499933"/>
    </source>
</evidence>
<dbReference type="Gene3D" id="2.60.40.1730">
    <property type="entry name" value="tricorn interacting facor f3 domain"/>
    <property type="match status" value="1"/>
</dbReference>
<dbReference type="Proteomes" id="UP001499933">
    <property type="component" value="Unassembled WGS sequence"/>
</dbReference>
<feature type="chain" id="PRO_5045673995" description="Membrane alanyl aminopeptidase" evidence="2">
    <location>
        <begin position="32"/>
        <end position="704"/>
    </location>
</feature>
<feature type="region of interest" description="Disordered" evidence="1">
    <location>
        <begin position="422"/>
        <end position="466"/>
    </location>
</feature>
<dbReference type="InterPro" id="IPR045357">
    <property type="entry name" value="Aminopeptidase_N-like_N"/>
</dbReference>
<evidence type="ECO:0000259" key="3">
    <source>
        <dbReference type="Pfam" id="PF01433"/>
    </source>
</evidence>
<dbReference type="Pfam" id="PF01433">
    <property type="entry name" value="Peptidase_M1"/>
    <property type="match status" value="1"/>
</dbReference>
<dbReference type="InterPro" id="IPR027268">
    <property type="entry name" value="Peptidase_M4/M1_CTD_sf"/>
</dbReference>
<keyword evidence="6" id="KW-1185">Reference proteome</keyword>
<sequence length="704" mass="76174">MDRSTKTNRPRMRAAIAIVLGVALTAAAPLAADAARSAPASGVGDPYYPTAGNAGYDVRHYALDIGYQPSTHFLTGRAVITATASKALPTFNLDLDGLKVSAVNVNGRPAGFTRSGGELTVRPNTPLKKNLPFITIVTYSGVPVSLDGAGFITTDDGALVVGEPRVASSWFPVNDHPSDKALYTIQITVPKGLEAISNGRLLSHRDRGTKSIWLWNTDEPMASYLATATIGQFDVHAYRANGIRYWDAIDPDLNSPTVAARTGTSFAYSGSSDNAYKRLERTILVDPGSPELSFWVDRDIEEGWDYAFLEVAPSGTDDWTTLPDTTGFLTQDRGHGLCSELVPLHPFLEHYLSGTDADHCLPTGTTGEWWAATGADDGWERWAFDLSAYAGTKVDVAIAFVTDYVYPHDGVAIDDVVAPGGDGSTSFENDGDALDGWTVPGAPSGSPGNESDWAPSTVGAPPTGGKVAASFARQPEIIDFLSGYFGHYPWAESGGIVDDAESLGFALENQTRPVYSKDFWTTQQSGDAVVVHELAHQWFGDSVALERWSDIWLNEGFATYAEWLWSAHEGTETPQQLFDLYYNAIPADDPFWSVVIGDPGTDLLFDTAVYFRGAMTLQALRNTIGDKTFLALLPRWHREHANGNATTAQFIALAEKMSGKQLDGLFDEWLYTGARPSDVPASALRTFGAPRSPEVLDLLRRHQG</sequence>
<dbReference type="RefSeq" id="WP_344090986.1">
    <property type="nucleotide sequence ID" value="NZ_BAAAOG010000001.1"/>
</dbReference>
<feature type="domain" description="Peptidase M1 membrane alanine aminopeptidase" evidence="3">
    <location>
        <begin position="506"/>
        <end position="669"/>
    </location>
</feature>